<dbReference type="GO" id="GO:0016746">
    <property type="term" value="F:acyltransferase activity"/>
    <property type="evidence" value="ECO:0007669"/>
    <property type="project" value="UniProtKB-KW"/>
</dbReference>
<dbReference type="EC" id="2.3.-.-" evidence="2"/>
<dbReference type="EMBL" id="JBIRGH010000001">
    <property type="protein sequence ID" value="MFH8582879.1"/>
    <property type="molecule type" value="Genomic_DNA"/>
</dbReference>
<dbReference type="PROSITE" id="PS51186">
    <property type="entry name" value="GNAT"/>
    <property type="match status" value="1"/>
</dbReference>
<feature type="domain" description="N-acetyltransferase" evidence="1">
    <location>
        <begin position="13"/>
        <end position="165"/>
    </location>
</feature>
<proteinExistence type="predicted"/>
<organism evidence="2 3">
    <name type="scientific">Streptomyces celluloflavus</name>
    <dbReference type="NCBI Taxonomy" id="58344"/>
    <lineage>
        <taxon>Bacteria</taxon>
        <taxon>Bacillati</taxon>
        <taxon>Actinomycetota</taxon>
        <taxon>Actinomycetes</taxon>
        <taxon>Kitasatosporales</taxon>
        <taxon>Streptomycetaceae</taxon>
        <taxon>Streptomyces</taxon>
    </lineage>
</organism>
<keyword evidence="3" id="KW-1185">Reference proteome</keyword>
<gene>
    <name evidence="2" type="ORF">ACH4GP_00595</name>
</gene>
<sequence>MSDPHILLTGESLALGMPRHDMLPEYHKWENDARTILGYGNQWAQSWEVRAAGYERQRGNERYQQFEVVRLTDNAAVGMTVLQVNTYVRTAEFVIVLAPDERGKGHAAEAARLTLDWAFHLAALRMVWLKVLEPNRAGVAAYEKAGFRQSGRLRKSGYWLGQPVDELLMDALPEDFPGPSAVTAALGD</sequence>
<comment type="caution">
    <text evidence="2">The sequence shown here is derived from an EMBL/GenBank/DDBJ whole genome shotgun (WGS) entry which is preliminary data.</text>
</comment>
<evidence type="ECO:0000259" key="1">
    <source>
        <dbReference type="PROSITE" id="PS51186"/>
    </source>
</evidence>
<dbReference type="Pfam" id="PF13302">
    <property type="entry name" value="Acetyltransf_3"/>
    <property type="match status" value="1"/>
</dbReference>
<reference evidence="2 3" key="1">
    <citation type="submission" date="2024-10" db="EMBL/GenBank/DDBJ databases">
        <title>The Natural Products Discovery Center: Release of the First 8490 Sequenced Strains for Exploring Actinobacteria Biosynthetic Diversity.</title>
        <authorList>
            <person name="Kalkreuter E."/>
            <person name="Kautsar S.A."/>
            <person name="Yang D."/>
            <person name="Bader C.D."/>
            <person name="Teijaro C.N."/>
            <person name="Fluegel L."/>
            <person name="Davis C.M."/>
            <person name="Simpson J.R."/>
            <person name="Lauterbach L."/>
            <person name="Steele A.D."/>
            <person name="Gui C."/>
            <person name="Meng S."/>
            <person name="Li G."/>
            <person name="Viehrig K."/>
            <person name="Ye F."/>
            <person name="Su P."/>
            <person name="Kiefer A.F."/>
            <person name="Nichols A."/>
            <person name="Cepeda A.J."/>
            <person name="Yan W."/>
            <person name="Fan B."/>
            <person name="Jiang Y."/>
            <person name="Adhikari A."/>
            <person name="Zheng C.-J."/>
            <person name="Schuster L."/>
            <person name="Cowan T.M."/>
            <person name="Smanski M.J."/>
            <person name="Chevrette M.G."/>
            <person name="De Carvalho L.P.S."/>
            <person name="Shen B."/>
        </authorList>
    </citation>
    <scope>NUCLEOTIDE SEQUENCE [LARGE SCALE GENOMIC DNA]</scope>
    <source>
        <strain evidence="2 3">NPDC018013</strain>
    </source>
</reference>
<keyword evidence="2" id="KW-0012">Acyltransferase</keyword>
<dbReference type="RefSeq" id="WP_397670501.1">
    <property type="nucleotide sequence ID" value="NZ_JBIRFW010000008.1"/>
</dbReference>
<name>A0ABW7R747_9ACTN</name>
<dbReference type="PANTHER" id="PTHR43415:SF3">
    <property type="entry name" value="GNAT-FAMILY ACETYLTRANSFERASE"/>
    <property type="match status" value="1"/>
</dbReference>
<evidence type="ECO:0000313" key="3">
    <source>
        <dbReference type="Proteomes" id="UP001610990"/>
    </source>
</evidence>
<dbReference type="PANTHER" id="PTHR43415">
    <property type="entry name" value="SPERMIDINE N(1)-ACETYLTRANSFERASE"/>
    <property type="match status" value="1"/>
</dbReference>
<dbReference type="Gene3D" id="3.40.630.30">
    <property type="match status" value="1"/>
</dbReference>
<keyword evidence="2" id="KW-0808">Transferase</keyword>
<dbReference type="Proteomes" id="UP001610990">
    <property type="component" value="Unassembled WGS sequence"/>
</dbReference>
<accession>A0ABW7R747</accession>
<dbReference type="InterPro" id="IPR016181">
    <property type="entry name" value="Acyl_CoA_acyltransferase"/>
</dbReference>
<evidence type="ECO:0000313" key="2">
    <source>
        <dbReference type="EMBL" id="MFH8582879.1"/>
    </source>
</evidence>
<dbReference type="InterPro" id="IPR000182">
    <property type="entry name" value="GNAT_dom"/>
</dbReference>
<dbReference type="SUPFAM" id="SSF55729">
    <property type="entry name" value="Acyl-CoA N-acyltransferases (Nat)"/>
    <property type="match status" value="1"/>
</dbReference>
<protein>
    <submittedName>
        <fullName evidence="2">GNAT family N-acetyltransferase</fullName>
        <ecNumber evidence="2">2.3.-.-</ecNumber>
    </submittedName>
</protein>